<evidence type="ECO:0000313" key="11">
    <source>
        <dbReference type="Proteomes" id="UP000321155"/>
    </source>
</evidence>
<proteinExistence type="inferred from homology"/>
<dbReference type="InterPro" id="IPR029044">
    <property type="entry name" value="Nucleotide-diphossugar_trans"/>
</dbReference>
<dbReference type="NCBIfam" id="TIGR01662">
    <property type="entry name" value="HAD-SF-IIIA"/>
    <property type="match status" value="1"/>
</dbReference>
<evidence type="ECO:0000256" key="1">
    <source>
        <dbReference type="ARBA" id="ARBA00004496"/>
    </source>
</evidence>
<gene>
    <name evidence="10" type="ORF">KFL01_06270</name>
</gene>
<evidence type="ECO:0000256" key="6">
    <source>
        <dbReference type="ARBA" id="ARBA00023277"/>
    </source>
</evidence>
<protein>
    <recommendedName>
        <fullName evidence="7">D,D-heptose 1,7-bisphosphate phosphatase</fullName>
    </recommendedName>
</protein>
<feature type="domain" description="Glycosyltransferase 2-like" evidence="9">
    <location>
        <begin position="16"/>
        <end position="128"/>
    </location>
</feature>
<dbReference type="InterPro" id="IPR036412">
    <property type="entry name" value="HAD-like_sf"/>
</dbReference>
<dbReference type="InterPro" id="IPR004446">
    <property type="entry name" value="Heptose_bisP_phosphatase"/>
</dbReference>
<dbReference type="SUPFAM" id="SSF53448">
    <property type="entry name" value="Nucleotide-diphospho-sugar transferases"/>
    <property type="match status" value="1"/>
</dbReference>
<evidence type="ECO:0000256" key="2">
    <source>
        <dbReference type="ARBA" id="ARBA00005628"/>
    </source>
</evidence>
<dbReference type="NCBIfam" id="TIGR01509">
    <property type="entry name" value="HAD-SF-IA-v3"/>
    <property type="match status" value="1"/>
</dbReference>
<dbReference type="InterPro" id="IPR006543">
    <property type="entry name" value="Histidinol-phos"/>
</dbReference>
<dbReference type="CDD" id="cd07503">
    <property type="entry name" value="HAD_HisB-N"/>
    <property type="match status" value="1"/>
</dbReference>
<feature type="compositionally biased region" description="Low complexity" evidence="8">
    <location>
        <begin position="535"/>
        <end position="544"/>
    </location>
</feature>
<dbReference type="Pfam" id="PF13242">
    <property type="entry name" value="Hydrolase_like"/>
    <property type="match status" value="1"/>
</dbReference>
<keyword evidence="5" id="KW-0378">Hydrolase</keyword>
<comment type="similarity">
    <text evidence="2">Belongs to the GmhB family.</text>
</comment>
<dbReference type="Gene3D" id="3.40.50.1000">
    <property type="entry name" value="HAD superfamily/HAD-like"/>
    <property type="match status" value="1"/>
</dbReference>
<evidence type="ECO:0000256" key="8">
    <source>
        <dbReference type="SAM" id="MobiDB-lite"/>
    </source>
</evidence>
<evidence type="ECO:0000256" key="5">
    <source>
        <dbReference type="ARBA" id="ARBA00022801"/>
    </source>
</evidence>
<dbReference type="InterPro" id="IPR006549">
    <property type="entry name" value="HAD-SF_hydro_IIIA"/>
</dbReference>
<keyword evidence="3" id="KW-0963">Cytoplasm</keyword>
<organism evidence="10 11">
    <name type="scientific">Kocuria flava</name>
    <dbReference type="NCBI Taxonomy" id="446860"/>
    <lineage>
        <taxon>Bacteria</taxon>
        <taxon>Bacillati</taxon>
        <taxon>Actinomycetota</taxon>
        <taxon>Actinomycetes</taxon>
        <taxon>Micrococcales</taxon>
        <taxon>Micrococcaceae</taxon>
        <taxon>Kocuria</taxon>
    </lineage>
</organism>
<keyword evidence="11" id="KW-1185">Reference proteome</keyword>
<dbReference type="SUPFAM" id="SSF56784">
    <property type="entry name" value="HAD-like"/>
    <property type="match status" value="1"/>
</dbReference>
<sequence>MTAAAGGTPAPASYAVVIPSVGRPTLQWLLDTLSAQDVDAAHPGPLEVVVVDDRPGDVAPLTPAVPETVAWSVRTVRGHGRGPAAARNRGWRAARRSGAEWIAFLDDDVELPAGWARALAEDLAACGPRVGATQGRIDVPLPGTRRPTDWERNTASLERADWATADMAYRVATLEAVDGFDERFPRAYREDADLALRVRRAGWELVRGQRRITHPVRPADDLVSLRVQAGNADDALMRRLHGPDWRTAAQAPPGGFRWHVATVAALGTAAAGAGTALAAAAAGRRGAVRPALTAAAAGAAAWGWLTGRFLLLRTAPGPRPGDDGFLPELSRMARTSAAIPPAAVRHRVSGWWRHRRTGPWPVPVRAVLFDRDGTLVHDVPYNGDPELVALVPGAREAVAAARAAGCRVGVVSNQSGIGRGLLTRAQVDAVNARVAELLGPFDTWQVCPHAPEDRCACRKPAPGMVRAAAAELGVDPAECVLIGDIGADVEAARAAGARSVLVPTPVTRPEEVAAAPEVAATLTEAVAAALGGPAPGAHGAAAPGLEVPAPAGRG</sequence>
<dbReference type="PANTHER" id="PTHR42891">
    <property type="entry name" value="D-GLYCERO-BETA-D-MANNO-HEPTOSE-1,7-BISPHOSPHATE 7-PHOSPHATASE"/>
    <property type="match status" value="1"/>
</dbReference>
<dbReference type="RefSeq" id="WP_083529384.1">
    <property type="nucleotide sequence ID" value="NZ_BJZR01000010.1"/>
</dbReference>
<dbReference type="NCBIfam" id="TIGR01656">
    <property type="entry name" value="Histidinol-ppas"/>
    <property type="match status" value="1"/>
</dbReference>
<evidence type="ECO:0000259" key="9">
    <source>
        <dbReference type="Pfam" id="PF00535"/>
    </source>
</evidence>
<dbReference type="PANTHER" id="PTHR42891:SF1">
    <property type="entry name" value="D-GLYCERO-BETA-D-MANNO-HEPTOSE-1,7-BISPHOSPHATE 7-PHOSPHATASE"/>
    <property type="match status" value="1"/>
</dbReference>
<dbReference type="Gene3D" id="3.90.550.10">
    <property type="entry name" value="Spore Coat Polysaccharide Biosynthesis Protein SpsA, Chain A"/>
    <property type="match status" value="1"/>
</dbReference>
<comment type="caution">
    <text evidence="10">The sequence shown here is derived from an EMBL/GenBank/DDBJ whole genome shotgun (WGS) entry which is preliminary data.</text>
</comment>
<comment type="subcellular location">
    <subcellularLocation>
        <location evidence="1">Cytoplasm</location>
    </subcellularLocation>
</comment>
<dbReference type="Pfam" id="PF00535">
    <property type="entry name" value="Glycos_transf_2"/>
    <property type="match status" value="1"/>
</dbReference>
<name>A0ABQ0X141_9MICC</name>
<evidence type="ECO:0000313" key="10">
    <source>
        <dbReference type="EMBL" id="GEO91321.1"/>
    </source>
</evidence>
<evidence type="ECO:0000256" key="7">
    <source>
        <dbReference type="ARBA" id="ARBA00031828"/>
    </source>
</evidence>
<keyword evidence="6" id="KW-0119">Carbohydrate metabolism</keyword>
<dbReference type="EMBL" id="BJZR01000010">
    <property type="protein sequence ID" value="GEO91321.1"/>
    <property type="molecule type" value="Genomic_DNA"/>
</dbReference>
<dbReference type="Proteomes" id="UP000321155">
    <property type="component" value="Unassembled WGS sequence"/>
</dbReference>
<feature type="region of interest" description="Disordered" evidence="8">
    <location>
        <begin position="535"/>
        <end position="554"/>
    </location>
</feature>
<evidence type="ECO:0000256" key="3">
    <source>
        <dbReference type="ARBA" id="ARBA00022490"/>
    </source>
</evidence>
<dbReference type="InterPro" id="IPR006439">
    <property type="entry name" value="HAD-SF_hydro_IA"/>
</dbReference>
<dbReference type="InterPro" id="IPR001173">
    <property type="entry name" value="Glyco_trans_2-like"/>
</dbReference>
<accession>A0ABQ0X141</accession>
<keyword evidence="4" id="KW-0479">Metal-binding</keyword>
<evidence type="ECO:0000256" key="4">
    <source>
        <dbReference type="ARBA" id="ARBA00022723"/>
    </source>
</evidence>
<dbReference type="InterPro" id="IPR023214">
    <property type="entry name" value="HAD_sf"/>
</dbReference>
<reference evidence="10 11" key="1">
    <citation type="submission" date="2019-07" db="EMBL/GenBank/DDBJ databases">
        <title>Whole genome shotgun sequence of Kocuria flava NBRC 107626.</title>
        <authorList>
            <person name="Hosoyama A."/>
            <person name="Uohara A."/>
            <person name="Ohji S."/>
            <person name="Ichikawa N."/>
        </authorList>
    </citation>
    <scope>NUCLEOTIDE SEQUENCE [LARGE SCALE GENOMIC DNA]</scope>
    <source>
        <strain evidence="10 11">NBRC 107626</strain>
    </source>
</reference>